<organism evidence="1 2">
    <name type="scientific">Clunio marinus</name>
    <dbReference type="NCBI Taxonomy" id="568069"/>
    <lineage>
        <taxon>Eukaryota</taxon>
        <taxon>Metazoa</taxon>
        <taxon>Ecdysozoa</taxon>
        <taxon>Arthropoda</taxon>
        <taxon>Hexapoda</taxon>
        <taxon>Insecta</taxon>
        <taxon>Pterygota</taxon>
        <taxon>Neoptera</taxon>
        <taxon>Endopterygota</taxon>
        <taxon>Diptera</taxon>
        <taxon>Nematocera</taxon>
        <taxon>Chironomoidea</taxon>
        <taxon>Chironomidae</taxon>
        <taxon>Clunio</taxon>
    </lineage>
</organism>
<dbReference type="EMBL" id="CVRI01000037">
    <property type="protein sequence ID" value="CRK93269.1"/>
    <property type="molecule type" value="Genomic_DNA"/>
</dbReference>
<evidence type="ECO:0000313" key="2">
    <source>
        <dbReference type="Proteomes" id="UP000183832"/>
    </source>
</evidence>
<accession>A0A1J1HZ14</accession>
<reference evidence="1 2" key="1">
    <citation type="submission" date="2015-04" db="EMBL/GenBank/DDBJ databases">
        <authorList>
            <person name="Syromyatnikov M.Y."/>
            <person name="Popov V.N."/>
        </authorList>
    </citation>
    <scope>NUCLEOTIDE SEQUENCE [LARGE SCALE GENOMIC DNA]</scope>
</reference>
<gene>
    <name evidence="1" type="ORF">CLUMA_CG006812</name>
</gene>
<dbReference type="Proteomes" id="UP000183832">
    <property type="component" value="Unassembled WGS sequence"/>
</dbReference>
<evidence type="ECO:0000313" key="1">
    <source>
        <dbReference type="EMBL" id="CRK93269.1"/>
    </source>
</evidence>
<name>A0A1J1HZ14_9DIPT</name>
<protein>
    <submittedName>
        <fullName evidence="1">CLUMA_CG006812, isoform A</fullName>
    </submittedName>
</protein>
<dbReference type="AlphaFoldDB" id="A0A1J1HZ14"/>
<sequence>MLKGSFEIDLCDEASISTLLEIISRQGMEEKMLRLTIRMYFPGLNISCFIYEVCLSTKLSLWFSHDLMRNRFYYSAIRKAFLNDFTSYFNEIQNEVLRYLSGALIVP</sequence>
<proteinExistence type="predicted"/>
<keyword evidence="2" id="KW-1185">Reference proteome</keyword>